<dbReference type="Proteomes" id="UP000515153">
    <property type="component" value="Unplaced"/>
</dbReference>
<feature type="region of interest" description="Disordered" evidence="1">
    <location>
        <begin position="1"/>
        <end position="28"/>
    </location>
</feature>
<feature type="compositionally biased region" description="Low complexity" evidence="1">
    <location>
        <begin position="104"/>
        <end position="116"/>
    </location>
</feature>
<proteinExistence type="predicted"/>
<name>A0A6P8BI97_PYRGI</name>
<feature type="compositionally biased region" description="Polar residues" evidence="1">
    <location>
        <begin position="1"/>
        <end position="11"/>
    </location>
</feature>
<accession>A0A6P8BI97</accession>
<dbReference type="KEGG" id="pgri:PgNI_01534"/>
<reference evidence="3" key="3">
    <citation type="submission" date="2025-08" db="UniProtKB">
        <authorList>
            <consortium name="RefSeq"/>
        </authorList>
    </citation>
    <scope>IDENTIFICATION</scope>
    <source>
        <strain evidence="3">NI907</strain>
    </source>
</reference>
<dbReference type="RefSeq" id="XP_030986781.1">
    <property type="nucleotide sequence ID" value="XM_031121605.1"/>
</dbReference>
<feature type="compositionally biased region" description="Basic and acidic residues" evidence="1">
    <location>
        <begin position="135"/>
        <end position="146"/>
    </location>
</feature>
<dbReference type="GeneID" id="41956519"/>
<sequence length="146" mass="16110">MRPFTNLVNSTRGKKAEKGNPADYGTPKTVTYWDEERNEKRPECVNCQEILHRGPPCRCNLCGAVNLEVLGHDEANLENTKPSGGGSSSSNSNKDDKNKKKNKNASSSSSGSGSSATKEQGQLNEDWQHIMVYRPGKDFVHKSQQQ</sequence>
<evidence type="ECO:0000313" key="2">
    <source>
        <dbReference type="Proteomes" id="UP000515153"/>
    </source>
</evidence>
<feature type="region of interest" description="Disordered" evidence="1">
    <location>
        <begin position="75"/>
        <end position="146"/>
    </location>
</feature>
<dbReference type="OrthoDB" id="5230155at2759"/>
<evidence type="ECO:0000313" key="3">
    <source>
        <dbReference type="RefSeq" id="XP_030986781.1"/>
    </source>
</evidence>
<reference evidence="3" key="2">
    <citation type="submission" date="2019-10" db="EMBL/GenBank/DDBJ databases">
        <authorList>
            <consortium name="NCBI Genome Project"/>
        </authorList>
    </citation>
    <scope>NUCLEOTIDE SEQUENCE</scope>
    <source>
        <strain evidence="3">NI907</strain>
    </source>
</reference>
<evidence type="ECO:0000256" key="1">
    <source>
        <dbReference type="SAM" id="MobiDB-lite"/>
    </source>
</evidence>
<reference evidence="3" key="1">
    <citation type="journal article" date="2019" name="Mol. Biol. Evol.">
        <title>Blast fungal genomes show frequent chromosomal changes, gene gains and losses, and effector gene turnover.</title>
        <authorList>
            <person name="Gomez Luciano L.B."/>
            <person name="Jason Tsai I."/>
            <person name="Chuma I."/>
            <person name="Tosa Y."/>
            <person name="Chen Y.H."/>
            <person name="Li J.Y."/>
            <person name="Li M.Y."/>
            <person name="Jade Lu M.Y."/>
            <person name="Nakayashiki H."/>
            <person name="Li W.H."/>
        </authorList>
    </citation>
    <scope>NUCLEOTIDE SEQUENCE</scope>
    <source>
        <strain evidence="3">NI907</strain>
    </source>
</reference>
<protein>
    <submittedName>
        <fullName evidence="3">Uncharacterized protein</fullName>
    </submittedName>
</protein>
<dbReference type="AlphaFoldDB" id="A0A6P8BI97"/>
<keyword evidence="2" id="KW-1185">Reference proteome</keyword>
<gene>
    <name evidence="3" type="ORF">PgNI_01534</name>
</gene>
<organism evidence="2 3">
    <name type="scientific">Pyricularia grisea</name>
    <name type="common">Crabgrass-specific blast fungus</name>
    <name type="synonym">Magnaporthe grisea</name>
    <dbReference type="NCBI Taxonomy" id="148305"/>
    <lineage>
        <taxon>Eukaryota</taxon>
        <taxon>Fungi</taxon>
        <taxon>Dikarya</taxon>
        <taxon>Ascomycota</taxon>
        <taxon>Pezizomycotina</taxon>
        <taxon>Sordariomycetes</taxon>
        <taxon>Sordariomycetidae</taxon>
        <taxon>Magnaporthales</taxon>
        <taxon>Pyriculariaceae</taxon>
        <taxon>Pyricularia</taxon>
    </lineage>
</organism>